<dbReference type="SMART" id="SM00091">
    <property type="entry name" value="PAS"/>
    <property type="match status" value="1"/>
</dbReference>
<name>A0A5B8UQB6_9BACT</name>
<reference evidence="11 12" key="1">
    <citation type="journal article" date="2015" name="Int. J. Syst. Evol. Microbiol.">
        <title>Flavisolibacter ginsenosidimutans sp. nov., with ginsenoside-converting activity isolated from soil used for cultivating ginseng.</title>
        <authorList>
            <person name="Zhao Y."/>
            <person name="Liu Q."/>
            <person name="Kang M.S."/>
            <person name="Jin F."/>
            <person name="Yu H."/>
            <person name="Im W.T."/>
        </authorList>
    </citation>
    <scope>NUCLEOTIDE SEQUENCE [LARGE SCALE GENOMIC DNA]</scope>
    <source>
        <strain evidence="11 12">Gsoil 636</strain>
    </source>
</reference>
<keyword evidence="5" id="KW-0418">Kinase</keyword>
<dbReference type="InterPro" id="IPR005467">
    <property type="entry name" value="His_kinase_dom"/>
</dbReference>
<evidence type="ECO:0000259" key="8">
    <source>
        <dbReference type="PROSITE" id="PS50109"/>
    </source>
</evidence>
<gene>
    <name evidence="11" type="ORF">FSB75_05785</name>
</gene>
<evidence type="ECO:0000256" key="6">
    <source>
        <dbReference type="ARBA" id="ARBA00023012"/>
    </source>
</evidence>
<dbReference type="Proteomes" id="UP000321204">
    <property type="component" value="Chromosome"/>
</dbReference>
<dbReference type="CDD" id="cd00082">
    <property type="entry name" value="HisKA"/>
    <property type="match status" value="1"/>
</dbReference>
<proteinExistence type="predicted"/>
<comment type="catalytic activity">
    <reaction evidence="1">
        <text>ATP + protein L-histidine = ADP + protein N-phospho-L-histidine.</text>
        <dbReference type="EC" id="2.7.13.3"/>
    </reaction>
</comment>
<dbReference type="PRINTS" id="PR00344">
    <property type="entry name" value="BCTRLSENSOR"/>
</dbReference>
<dbReference type="PROSITE" id="PS50113">
    <property type="entry name" value="PAC"/>
    <property type="match status" value="1"/>
</dbReference>
<dbReference type="InterPro" id="IPR036097">
    <property type="entry name" value="HisK_dim/P_sf"/>
</dbReference>
<feature type="domain" description="PAC" evidence="10">
    <location>
        <begin position="81"/>
        <end position="131"/>
    </location>
</feature>
<dbReference type="InterPro" id="IPR000014">
    <property type="entry name" value="PAS"/>
</dbReference>
<evidence type="ECO:0000256" key="4">
    <source>
        <dbReference type="ARBA" id="ARBA00022679"/>
    </source>
</evidence>
<dbReference type="InterPro" id="IPR003594">
    <property type="entry name" value="HATPase_dom"/>
</dbReference>
<keyword evidence="6" id="KW-0902">Two-component regulatory system</keyword>
<dbReference type="EC" id="2.7.13.3" evidence="2"/>
<protein>
    <recommendedName>
        <fullName evidence="2">histidine kinase</fullName>
        <ecNumber evidence="2">2.7.13.3</ecNumber>
    </recommendedName>
</protein>
<dbReference type="SMART" id="SM00388">
    <property type="entry name" value="HisKA"/>
    <property type="match status" value="1"/>
</dbReference>
<dbReference type="OrthoDB" id="9808408at2"/>
<dbReference type="PANTHER" id="PTHR43711">
    <property type="entry name" value="TWO-COMPONENT HISTIDINE KINASE"/>
    <property type="match status" value="1"/>
</dbReference>
<dbReference type="Gene3D" id="1.10.287.130">
    <property type="match status" value="1"/>
</dbReference>
<dbReference type="InterPro" id="IPR004358">
    <property type="entry name" value="Sig_transdc_His_kin-like_C"/>
</dbReference>
<dbReference type="Pfam" id="PF02518">
    <property type="entry name" value="HATPase_c"/>
    <property type="match status" value="1"/>
</dbReference>
<dbReference type="SUPFAM" id="SSF47384">
    <property type="entry name" value="Homodimeric domain of signal transducing histidine kinase"/>
    <property type="match status" value="1"/>
</dbReference>
<dbReference type="InterPro" id="IPR050736">
    <property type="entry name" value="Sensor_HK_Regulatory"/>
</dbReference>
<keyword evidence="3" id="KW-0597">Phosphoprotein</keyword>
<evidence type="ECO:0000259" key="10">
    <source>
        <dbReference type="PROSITE" id="PS50113"/>
    </source>
</evidence>
<dbReference type="FunFam" id="3.30.565.10:FF:000006">
    <property type="entry name" value="Sensor histidine kinase WalK"/>
    <property type="match status" value="1"/>
</dbReference>
<evidence type="ECO:0000256" key="5">
    <source>
        <dbReference type="ARBA" id="ARBA00022777"/>
    </source>
</evidence>
<dbReference type="KEGG" id="fgg:FSB75_05785"/>
<keyword evidence="12" id="KW-1185">Reference proteome</keyword>
<evidence type="ECO:0000256" key="1">
    <source>
        <dbReference type="ARBA" id="ARBA00000085"/>
    </source>
</evidence>
<dbReference type="Pfam" id="PF13426">
    <property type="entry name" value="PAS_9"/>
    <property type="match status" value="1"/>
</dbReference>
<keyword evidence="4" id="KW-0808">Transferase</keyword>
<dbReference type="GO" id="GO:0000155">
    <property type="term" value="F:phosphorelay sensor kinase activity"/>
    <property type="evidence" value="ECO:0007669"/>
    <property type="project" value="InterPro"/>
</dbReference>
<dbReference type="AlphaFoldDB" id="A0A5B8UQB6"/>
<dbReference type="InterPro" id="IPR003661">
    <property type="entry name" value="HisK_dim/P_dom"/>
</dbReference>
<feature type="domain" description="Histidine kinase" evidence="8">
    <location>
        <begin position="195"/>
        <end position="410"/>
    </location>
</feature>
<feature type="domain" description="PAS" evidence="9">
    <location>
        <begin position="4"/>
        <end position="57"/>
    </location>
</feature>
<feature type="coiled-coil region" evidence="7">
    <location>
        <begin position="122"/>
        <end position="188"/>
    </location>
</feature>
<dbReference type="PROSITE" id="PS50109">
    <property type="entry name" value="HIS_KIN"/>
    <property type="match status" value="1"/>
</dbReference>
<dbReference type="Gene3D" id="3.30.450.20">
    <property type="entry name" value="PAS domain"/>
    <property type="match status" value="1"/>
</dbReference>
<accession>A0A5B8UQB6</accession>
<dbReference type="PROSITE" id="PS50112">
    <property type="entry name" value="PAS"/>
    <property type="match status" value="1"/>
</dbReference>
<dbReference type="InterPro" id="IPR000700">
    <property type="entry name" value="PAS-assoc_C"/>
</dbReference>
<dbReference type="InterPro" id="IPR036890">
    <property type="entry name" value="HATPase_C_sf"/>
</dbReference>
<dbReference type="Gene3D" id="3.30.565.10">
    <property type="entry name" value="Histidine kinase-like ATPase, C-terminal domain"/>
    <property type="match status" value="1"/>
</dbReference>
<organism evidence="11 12">
    <name type="scientific">Flavisolibacter ginsenosidimutans</name>
    <dbReference type="NCBI Taxonomy" id="661481"/>
    <lineage>
        <taxon>Bacteria</taxon>
        <taxon>Pseudomonadati</taxon>
        <taxon>Bacteroidota</taxon>
        <taxon>Chitinophagia</taxon>
        <taxon>Chitinophagales</taxon>
        <taxon>Chitinophagaceae</taxon>
        <taxon>Flavisolibacter</taxon>
    </lineage>
</organism>
<evidence type="ECO:0000256" key="3">
    <source>
        <dbReference type="ARBA" id="ARBA00022553"/>
    </source>
</evidence>
<keyword evidence="7" id="KW-0175">Coiled coil</keyword>
<evidence type="ECO:0000256" key="7">
    <source>
        <dbReference type="SAM" id="Coils"/>
    </source>
</evidence>
<dbReference type="SUPFAM" id="SSF55874">
    <property type="entry name" value="ATPase domain of HSP90 chaperone/DNA topoisomerase II/histidine kinase"/>
    <property type="match status" value="1"/>
</dbReference>
<dbReference type="Pfam" id="PF00512">
    <property type="entry name" value="HisKA"/>
    <property type="match status" value="1"/>
</dbReference>
<evidence type="ECO:0000259" key="9">
    <source>
        <dbReference type="PROSITE" id="PS50112"/>
    </source>
</evidence>
<sequence>MQMDKSHMTSLFENATEGIVLADQQANIVLVNPAACRMFAYASEELIGQKVEVLLPSRYRVGHVPLRDGFYHHPQNREMGSGRDLHGQRKDASTFPVEVSLSSYRQENRQFVIAFVVDITHRKEIEQSMVQQQKQLEKVTNDIRKLNTELEAKVEERTVILKEALQRLEQSQAELSEALDKERQLNEIKSRFVSMASHEFRTPLSSVLSSASLIGKYTTAEQQPNRDKHVNRIKESVKHLNDLLEDFLSLGKLDEGKIGAVFYEFDLPEAVYDTIEEVRGMIKKGQEIKYGHNGGHFACSDKKLLKNILINLLSNALKFSDEAATIDVRSESHDGKATISVKDKGIGISKEDQEHLFSSFFRGKNALNIQGTGLGLHIVKRYTDLLGGSINLQSALGEGTTITVTIPINDNQHGENNSGH</sequence>
<evidence type="ECO:0000256" key="2">
    <source>
        <dbReference type="ARBA" id="ARBA00012438"/>
    </source>
</evidence>
<dbReference type="PANTHER" id="PTHR43711:SF26">
    <property type="entry name" value="SENSOR HISTIDINE KINASE RCSC"/>
    <property type="match status" value="1"/>
</dbReference>
<dbReference type="NCBIfam" id="TIGR00229">
    <property type="entry name" value="sensory_box"/>
    <property type="match status" value="1"/>
</dbReference>
<dbReference type="SMART" id="SM00387">
    <property type="entry name" value="HATPase_c"/>
    <property type="match status" value="1"/>
</dbReference>
<dbReference type="CDD" id="cd00130">
    <property type="entry name" value="PAS"/>
    <property type="match status" value="1"/>
</dbReference>
<dbReference type="SUPFAM" id="SSF55785">
    <property type="entry name" value="PYP-like sensor domain (PAS domain)"/>
    <property type="match status" value="1"/>
</dbReference>
<evidence type="ECO:0000313" key="12">
    <source>
        <dbReference type="Proteomes" id="UP000321204"/>
    </source>
</evidence>
<dbReference type="EMBL" id="CP042433">
    <property type="protein sequence ID" value="QEC58449.1"/>
    <property type="molecule type" value="Genomic_DNA"/>
</dbReference>
<evidence type="ECO:0000313" key="11">
    <source>
        <dbReference type="EMBL" id="QEC58449.1"/>
    </source>
</evidence>
<dbReference type="GO" id="GO:0006355">
    <property type="term" value="P:regulation of DNA-templated transcription"/>
    <property type="evidence" value="ECO:0007669"/>
    <property type="project" value="InterPro"/>
</dbReference>
<dbReference type="InterPro" id="IPR035965">
    <property type="entry name" value="PAS-like_dom_sf"/>
</dbReference>